<evidence type="ECO:0000256" key="1">
    <source>
        <dbReference type="ARBA" id="ARBA00023002"/>
    </source>
</evidence>
<dbReference type="AlphaFoldDB" id="W1IU35"/>
<dbReference type="PIRSF" id="PIRSF016578">
    <property type="entry name" value="HsaA"/>
    <property type="match status" value="1"/>
</dbReference>
<dbReference type="InterPro" id="IPR046373">
    <property type="entry name" value="Acyl-CoA_Oxase/DH_mid-dom_sf"/>
</dbReference>
<evidence type="ECO:0000313" key="3">
    <source>
        <dbReference type="EMBL" id="CDL80740.1"/>
    </source>
</evidence>
<dbReference type="InterPro" id="IPR013107">
    <property type="entry name" value="Acyl-CoA_DH_C"/>
</dbReference>
<feature type="domain" description="Acyl-CoA dehydrogenase C-terminal" evidence="2">
    <location>
        <begin position="232"/>
        <end position="360"/>
    </location>
</feature>
<evidence type="ECO:0000313" key="4">
    <source>
        <dbReference type="Proteomes" id="UP000019202"/>
    </source>
</evidence>
<reference evidence="3" key="1">
    <citation type="submission" date="2013-11" db="EMBL/GenBank/DDBJ databases">
        <title>Draft genome sequence and annotation of the entomopathogenic bacteria, Xenorhabdus cabanillasi strain JM26 and Xenorhabdus szentirmai strain DSM 16338.</title>
        <authorList>
            <person name="Gualtieri M."/>
            <person name="Ogier J.C."/>
            <person name="Pages S."/>
            <person name="Givaudan A."/>
            <person name="Gaudriault S."/>
        </authorList>
    </citation>
    <scope>NUCLEOTIDE SEQUENCE [LARGE SCALE GENOMIC DNA]</scope>
    <source>
        <strain evidence="3">DSM 16338</strain>
    </source>
</reference>
<dbReference type="Proteomes" id="UP000019202">
    <property type="component" value="Unassembled WGS sequence"/>
</dbReference>
<name>W1IU35_9GAMM</name>
<protein>
    <submittedName>
        <fullName evidence="3">EhpL</fullName>
    </submittedName>
</protein>
<dbReference type="EMBL" id="CBXF010000001">
    <property type="protein sequence ID" value="CDL80740.1"/>
    <property type="molecule type" value="Genomic_DNA"/>
</dbReference>
<evidence type="ECO:0000259" key="2">
    <source>
        <dbReference type="Pfam" id="PF08028"/>
    </source>
</evidence>
<dbReference type="STRING" id="1427518.XSR1_10200"/>
<dbReference type="GO" id="GO:0016627">
    <property type="term" value="F:oxidoreductase activity, acting on the CH-CH group of donors"/>
    <property type="evidence" value="ECO:0007669"/>
    <property type="project" value="InterPro"/>
</dbReference>
<organism evidence="3 4">
    <name type="scientific">Xenorhabdus szentirmaii DSM 16338</name>
    <dbReference type="NCBI Taxonomy" id="1427518"/>
    <lineage>
        <taxon>Bacteria</taxon>
        <taxon>Pseudomonadati</taxon>
        <taxon>Pseudomonadota</taxon>
        <taxon>Gammaproteobacteria</taxon>
        <taxon>Enterobacterales</taxon>
        <taxon>Morganellaceae</taxon>
        <taxon>Xenorhabdus</taxon>
    </lineage>
</organism>
<dbReference type="Gene3D" id="1.20.140.10">
    <property type="entry name" value="Butyryl-CoA Dehydrogenase, subunit A, domain 3"/>
    <property type="match status" value="1"/>
</dbReference>
<proteinExistence type="predicted"/>
<dbReference type="SUPFAM" id="SSF47203">
    <property type="entry name" value="Acyl-CoA dehydrogenase C-terminal domain-like"/>
    <property type="match status" value="1"/>
</dbReference>
<dbReference type="Pfam" id="PF08028">
    <property type="entry name" value="Acyl-CoA_dh_2"/>
    <property type="match status" value="1"/>
</dbReference>
<gene>
    <name evidence="3" type="primary">ehpL</name>
    <name evidence="3" type="ORF">XSR1_10200</name>
</gene>
<dbReference type="Gene3D" id="2.40.110.10">
    <property type="entry name" value="Butyryl-CoA Dehydrogenase, subunit A, domain 2"/>
    <property type="match status" value="1"/>
</dbReference>
<accession>W1IU35</accession>
<keyword evidence="4" id="KW-1185">Reference proteome</keyword>
<dbReference type="InterPro" id="IPR009100">
    <property type="entry name" value="AcylCoA_DH/oxidase_NM_dom_sf"/>
</dbReference>
<dbReference type="InterPro" id="IPR036250">
    <property type="entry name" value="AcylCo_DH-like_C"/>
</dbReference>
<keyword evidence="1" id="KW-0560">Oxidoreductase</keyword>
<dbReference type="SUPFAM" id="SSF56645">
    <property type="entry name" value="Acyl-CoA dehydrogenase NM domain-like"/>
    <property type="match status" value="1"/>
</dbReference>
<comment type="caution">
    <text evidence="3">The sequence shown here is derived from an EMBL/GenBank/DDBJ whole genome shotgun (WGS) entry which is preliminary data.</text>
</comment>
<sequence>MNSHMINEQAIWHSEIGAIIAAYSLEEKTETPSAHTMSVLQDKTVLKILDETSPTGPGKLSDVVAVCCELGKVDASLAWLVGVANAAWSMRANFSLSESVCAAMNKNAMLSMVLGRPATLKPAPKGEGWILNGEWKYASGYPWSSYFFGLAMSDDGHVRVVVVPSDDLHIIAPWQSTGLIGTQSVTIRAQDVYVPEMHTVEYQSILSGKSRHHHDKPSYSSYFTGVLMNCLVGSMLGATEGAINYVIGNIQRPIAGSTYAAMDHSDPIRYELGRLSSAFDLLIRAAEYNASVIDDAVYNRIVLTNRQRVEIRARATQIMRGCTETVQSLLWLYGSSGLETSCPLEKIWRDINVGTRHGGFAKLVPEELAGITLLGGDPTTLSHMF</sequence>